<feature type="compositionally biased region" description="Gly residues" evidence="1">
    <location>
        <begin position="542"/>
        <end position="551"/>
    </location>
</feature>
<dbReference type="OrthoDB" id="4822at2759"/>
<dbReference type="EMBL" id="GAMC01012782">
    <property type="protein sequence ID" value="JAB93773.1"/>
    <property type="molecule type" value="mRNA"/>
</dbReference>
<feature type="region of interest" description="Disordered" evidence="1">
    <location>
        <begin position="171"/>
        <end position="217"/>
    </location>
</feature>
<name>W8B9P9_CERCA</name>
<accession>W8B9P9</accession>
<feature type="region of interest" description="Disordered" evidence="1">
    <location>
        <begin position="404"/>
        <end position="573"/>
    </location>
</feature>
<reference evidence="2" key="2">
    <citation type="journal article" date="2014" name="BMC Genomics">
        <title>A genomic perspective to assessing quality of mass-reared SIT flies used in Mediterranean fruit fly (Ceratitis capitata) eradication in California.</title>
        <authorList>
            <person name="Calla B."/>
            <person name="Hall B."/>
            <person name="Hou S."/>
            <person name="Geib S.M."/>
        </authorList>
    </citation>
    <scope>NUCLEOTIDE SEQUENCE</scope>
</reference>
<feature type="compositionally biased region" description="Gly residues" evidence="1">
    <location>
        <begin position="488"/>
        <end position="498"/>
    </location>
</feature>
<feature type="compositionally biased region" description="Low complexity" evidence="1">
    <location>
        <begin position="252"/>
        <end position="271"/>
    </location>
</feature>
<feature type="compositionally biased region" description="Low complexity" evidence="1">
    <location>
        <begin position="405"/>
        <end position="428"/>
    </location>
</feature>
<protein>
    <submittedName>
        <fullName evidence="2">Uncharacterized protein</fullName>
    </submittedName>
</protein>
<dbReference type="AlphaFoldDB" id="W8B9P9"/>
<organism evidence="2">
    <name type="scientific">Ceratitis capitata</name>
    <name type="common">Mediterranean fruit fly</name>
    <name type="synonym">Tephritis capitata</name>
    <dbReference type="NCBI Taxonomy" id="7213"/>
    <lineage>
        <taxon>Eukaryota</taxon>
        <taxon>Metazoa</taxon>
        <taxon>Ecdysozoa</taxon>
        <taxon>Arthropoda</taxon>
        <taxon>Hexapoda</taxon>
        <taxon>Insecta</taxon>
        <taxon>Pterygota</taxon>
        <taxon>Neoptera</taxon>
        <taxon>Endopterygota</taxon>
        <taxon>Diptera</taxon>
        <taxon>Brachycera</taxon>
        <taxon>Muscomorpha</taxon>
        <taxon>Tephritoidea</taxon>
        <taxon>Tephritidae</taxon>
        <taxon>Ceratitis</taxon>
        <taxon>Ceratitis</taxon>
    </lineage>
</organism>
<feature type="region of interest" description="Disordered" evidence="1">
    <location>
        <begin position="251"/>
        <end position="298"/>
    </location>
</feature>
<evidence type="ECO:0000256" key="1">
    <source>
        <dbReference type="SAM" id="MobiDB-lite"/>
    </source>
</evidence>
<reference evidence="2" key="1">
    <citation type="submission" date="2013-07" db="EMBL/GenBank/DDBJ databases">
        <authorList>
            <person name="Geib S."/>
        </authorList>
    </citation>
    <scope>NUCLEOTIDE SEQUENCE</scope>
</reference>
<proteinExistence type="evidence at transcript level"/>
<feature type="compositionally biased region" description="Gly residues" evidence="1">
    <location>
        <begin position="436"/>
        <end position="448"/>
    </location>
</feature>
<feature type="compositionally biased region" description="Polar residues" evidence="1">
    <location>
        <begin position="564"/>
        <end position="573"/>
    </location>
</feature>
<sequence length="573" mass="61876">MAQRNNARIDRFAQMTKQEEIIAKKRQEILEKQRTAQLAKAVAAAQSLAAKLKSDVNEAETSGGDTAIGVDNKSVESSSSIANADSVIPNELAAAIDKSDACVKGKKEDSSESAIAKPLNSLTGKTGKISFGLKRLHTQVPVAEQPPPKVVNSFCNDGSFLENFKKILEKHEPKPTQTTLTPELKADDLATEPASVTQANESAAEEDSQKQNETSVELNQGQLPMGQTAAPSVPPISQSGIQQTLQHPIMTSMSQPSMPHHQHPHQLQQSMAPSPQQHMRAFPPPQPAQHPSLSSLQPQVQPPIQHQVQQANILPPTQPPFLFNHHPPQPPPVPPPHPMSAAFFAAAPPPPPPPQLPMTLALGPLYMIPAPEPLQLNTIPAPKEFDLNAIPKPQMNVEAIQMPHGVQQSHQQVLQVQQQIQQQQQQQQRPRRNYRRGGGPPAGPGGRGGRGRRFNNYYPRNQGRRSGGSESGMNEGGNDQNADSTQRGGDGQGMSGRRGGTRRFVRRNFNNGGGRRGPREDGNGGQGPPRNNRPRRNRKSSGAGGAPGGEGQHQQPQQDVGHEVQNTTTESTA</sequence>
<evidence type="ECO:0000313" key="2">
    <source>
        <dbReference type="EMBL" id="JAB93773.1"/>
    </source>
</evidence>